<reference evidence="10" key="1">
    <citation type="submission" date="2020-06" db="EMBL/GenBank/DDBJ databases">
        <title>Draft genome of Bugula neritina, a colonial animal packing powerful symbionts and potential medicines.</title>
        <authorList>
            <person name="Rayko M."/>
        </authorList>
    </citation>
    <scope>NUCLEOTIDE SEQUENCE [LARGE SCALE GENOMIC DNA]</scope>
    <source>
        <strain evidence="10">Kwan_BN1</strain>
    </source>
</reference>
<dbReference type="Pfam" id="PF07915">
    <property type="entry name" value="PRKCSH"/>
    <property type="match status" value="2"/>
</dbReference>
<keyword evidence="11" id="KW-1185">Reference proteome</keyword>
<dbReference type="SUPFAM" id="SSF50911">
    <property type="entry name" value="Mannose 6-phosphate receptor domain"/>
    <property type="match status" value="2"/>
</dbReference>
<evidence type="ECO:0000256" key="8">
    <source>
        <dbReference type="SAM" id="MobiDB-lite"/>
    </source>
</evidence>
<organism evidence="10 11">
    <name type="scientific">Bugula neritina</name>
    <name type="common">Brown bryozoan</name>
    <name type="synonym">Sertularia neritina</name>
    <dbReference type="NCBI Taxonomy" id="10212"/>
    <lineage>
        <taxon>Eukaryota</taxon>
        <taxon>Metazoa</taxon>
        <taxon>Spiralia</taxon>
        <taxon>Lophotrochozoa</taxon>
        <taxon>Bryozoa</taxon>
        <taxon>Gymnolaemata</taxon>
        <taxon>Cheilostomatida</taxon>
        <taxon>Flustrina</taxon>
        <taxon>Buguloidea</taxon>
        <taxon>Bugulidae</taxon>
        <taxon>Bugula</taxon>
    </lineage>
</organism>
<dbReference type="PANTHER" id="PTHR15414:SF0">
    <property type="entry name" value="ENDOPLASMIC RETICULUM LECTIN 1"/>
    <property type="match status" value="1"/>
</dbReference>
<feature type="region of interest" description="Disordered" evidence="8">
    <location>
        <begin position="246"/>
        <end position="268"/>
    </location>
</feature>
<dbReference type="InterPro" id="IPR012913">
    <property type="entry name" value="OS9-like_dom"/>
</dbReference>
<evidence type="ECO:0000256" key="4">
    <source>
        <dbReference type="ARBA" id="ARBA00023157"/>
    </source>
</evidence>
<dbReference type="PROSITE" id="PS51914">
    <property type="entry name" value="MRH"/>
    <property type="match status" value="2"/>
</dbReference>
<keyword evidence="2" id="KW-0732">Signal</keyword>
<proteinExistence type="predicted"/>
<evidence type="ECO:0000256" key="2">
    <source>
        <dbReference type="ARBA" id="ARBA00022729"/>
    </source>
</evidence>
<dbReference type="GO" id="GO:0030968">
    <property type="term" value="P:endoplasmic reticulum unfolded protein response"/>
    <property type="evidence" value="ECO:0007669"/>
    <property type="project" value="InterPro"/>
</dbReference>
<dbReference type="Proteomes" id="UP000593567">
    <property type="component" value="Unassembled WGS sequence"/>
</dbReference>
<evidence type="ECO:0000313" key="11">
    <source>
        <dbReference type="Proteomes" id="UP000593567"/>
    </source>
</evidence>
<sequence length="422" mass="47770">MDTIPFRISWNGPIDPSKLNEPDGDIITLPMVTKDKEKYHCRFSSEEDSIGNQKPAADEYDGPSAKEIIDGFSLKPFCSYRVEAYWTYELCHGKSLRQYHEGQDPHSEEGVIVHPEYLLGKFKQYQAEDEGNVMVLNGIKYPYFTVEYDDGTLCDLTNVPRQTLVHYICHESGNSDIIQIKETSTCEYTAVVITSKLCKHPNYRPPLESSRVISCHSLDGAPDKPKMHAEMERILYQRESTFSSSVKKAGRPMPSVTKSEQEATRTAIGKSEDDNFLKNFLSGDQCLQGGTGWWSFELCYGKTAMQYHLEKGKRVTNIVLGKWDSNEHHMWLAKHPQKKPKSLSNRKFITQYYSGGDVCDETKKPRSVEVKLKCSTSASSTSHAVAIYLLEPKLCEYILTVESAILCDLVKQANDDGLLTNL</sequence>
<keyword evidence="3" id="KW-0256">Endoplasmic reticulum</keyword>
<dbReference type="FunFam" id="2.70.130.10:FF:000001">
    <property type="entry name" value="Endoplasmic reticulum lectin 1"/>
    <property type="match status" value="1"/>
</dbReference>
<evidence type="ECO:0000256" key="6">
    <source>
        <dbReference type="ARBA" id="ARBA00041108"/>
    </source>
</evidence>
<gene>
    <name evidence="10" type="ORF">EB796_003338</name>
</gene>
<accession>A0A7J7KI40</accession>
<name>A0A7J7KI40_BUGNE</name>
<evidence type="ECO:0000256" key="7">
    <source>
        <dbReference type="ARBA" id="ARBA00041661"/>
    </source>
</evidence>
<keyword evidence="4" id="KW-1015">Disulfide bond</keyword>
<protein>
    <recommendedName>
        <fullName evidence="6">Endoplasmic reticulum lectin 1</fullName>
    </recommendedName>
    <alternativeName>
        <fullName evidence="7">ER lectin</fullName>
    </alternativeName>
</protein>
<comment type="subcellular location">
    <subcellularLocation>
        <location evidence="1">Endoplasmic reticulum</location>
    </subcellularLocation>
</comment>
<dbReference type="InterPro" id="IPR009011">
    <property type="entry name" value="Man6P_isomerase_rcpt-bd_dom_sf"/>
</dbReference>
<dbReference type="InterPro" id="IPR044865">
    <property type="entry name" value="MRH_dom"/>
</dbReference>
<comment type="caution">
    <text evidence="10">The sequence shown here is derived from an EMBL/GenBank/DDBJ whole genome shotgun (WGS) entry which is preliminary data.</text>
</comment>
<evidence type="ECO:0000259" key="9">
    <source>
        <dbReference type="PROSITE" id="PS51914"/>
    </source>
</evidence>
<evidence type="ECO:0000256" key="1">
    <source>
        <dbReference type="ARBA" id="ARBA00004240"/>
    </source>
</evidence>
<dbReference type="AlphaFoldDB" id="A0A7J7KI40"/>
<dbReference type="EMBL" id="VXIV02000424">
    <property type="protein sequence ID" value="KAF6038352.1"/>
    <property type="molecule type" value="Genomic_DNA"/>
</dbReference>
<evidence type="ECO:0000256" key="5">
    <source>
        <dbReference type="ARBA" id="ARBA00037585"/>
    </source>
</evidence>
<comment type="function">
    <text evidence="5">Probable lectin that binds selectively to improperly folded lumenal proteins. May function in endoplasmic reticulum quality control and endoplasmic reticulum-associated degradation (ERAD) of both non-glycosylated proteins and glycoproteins.</text>
</comment>
<feature type="domain" description="MRH" evidence="9">
    <location>
        <begin position="284"/>
        <end position="409"/>
    </location>
</feature>
<dbReference type="Gene3D" id="2.70.130.10">
    <property type="entry name" value="Mannose-6-phosphate receptor binding domain"/>
    <property type="match status" value="2"/>
</dbReference>
<dbReference type="PANTHER" id="PTHR15414">
    <property type="entry name" value="OS-9-RELATED"/>
    <property type="match status" value="1"/>
</dbReference>
<dbReference type="GO" id="GO:0030970">
    <property type="term" value="P:retrograde protein transport, ER to cytosol"/>
    <property type="evidence" value="ECO:0007669"/>
    <property type="project" value="TreeGrafter"/>
</dbReference>
<evidence type="ECO:0000256" key="3">
    <source>
        <dbReference type="ARBA" id="ARBA00022824"/>
    </source>
</evidence>
<dbReference type="GO" id="GO:0005788">
    <property type="term" value="C:endoplasmic reticulum lumen"/>
    <property type="evidence" value="ECO:0007669"/>
    <property type="project" value="TreeGrafter"/>
</dbReference>
<feature type="domain" description="MRH" evidence="9">
    <location>
        <begin position="76"/>
        <end position="200"/>
    </location>
</feature>
<dbReference type="OrthoDB" id="239053at2759"/>
<dbReference type="InterPro" id="IPR045149">
    <property type="entry name" value="OS-9-like"/>
</dbReference>
<evidence type="ECO:0000313" key="10">
    <source>
        <dbReference type="EMBL" id="KAF6038352.1"/>
    </source>
</evidence>